<organism evidence="2 3">
    <name type="scientific">Flavobacterium pisciphilum</name>
    <dbReference type="NCBI Taxonomy" id="2893755"/>
    <lineage>
        <taxon>Bacteria</taxon>
        <taxon>Pseudomonadati</taxon>
        <taxon>Bacteroidota</taxon>
        <taxon>Flavobacteriia</taxon>
        <taxon>Flavobacteriales</taxon>
        <taxon>Flavobacteriaceae</taxon>
        <taxon>Flavobacterium</taxon>
    </lineage>
</organism>
<protein>
    <submittedName>
        <fullName evidence="2">Uncharacterized protein</fullName>
    </submittedName>
</protein>
<comment type="caution">
    <text evidence="2">The sequence shown here is derived from an EMBL/GenBank/DDBJ whole genome shotgun (WGS) entry which is preliminary data.</text>
</comment>
<feature type="transmembrane region" description="Helical" evidence="1">
    <location>
        <begin position="111"/>
        <end position="131"/>
    </location>
</feature>
<dbReference type="PROSITE" id="PS51257">
    <property type="entry name" value="PROKAR_LIPOPROTEIN"/>
    <property type="match status" value="1"/>
</dbReference>
<keyword evidence="1" id="KW-0472">Membrane</keyword>
<dbReference type="EMBL" id="JAJJMO010000001">
    <property type="protein sequence ID" value="MCC9070906.1"/>
    <property type="molecule type" value="Genomic_DNA"/>
</dbReference>
<evidence type="ECO:0000256" key="1">
    <source>
        <dbReference type="SAM" id="Phobius"/>
    </source>
</evidence>
<keyword evidence="1" id="KW-0812">Transmembrane</keyword>
<evidence type="ECO:0000313" key="3">
    <source>
        <dbReference type="Proteomes" id="UP001430919"/>
    </source>
</evidence>
<proteinExistence type="predicted"/>
<dbReference type="RefSeq" id="WP_229987569.1">
    <property type="nucleotide sequence ID" value="NZ_JAJJMO010000001.1"/>
</dbReference>
<accession>A0ABS8MQ81</accession>
<sequence length="138" mass="16160">MKNLNTLLSFAILVFCFLCIQISYNGTPSVSIFGCLVAIIFNALDNGWNFELTNWTMNFSFLVVEFIFVMFFLSISVLKKNYKLITFSLVLMIVLWSFWGITYNPYIEIKLYLLTSIPFLIVFILLLFLNLRKLISKY</sequence>
<keyword evidence="3" id="KW-1185">Reference proteome</keyword>
<dbReference type="Proteomes" id="UP001430919">
    <property type="component" value="Unassembled WGS sequence"/>
</dbReference>
<evidence type="ECO:0000313" key="2">
    <source>
        <dbReference type="EMBL" id="MCC9070906.1"/>
    </source>
</evidence>
<gene>
    <name evidence="2" type="ORF">LNQ49_04750</name>
</gene>
<feature type="transmembrane region" description="Helical" evidence="1">
    <location>
        <begin position="82"/>
        <end position="99"/>
    </location>
</feature>
<name>A0ABS8MQ81_9FLAO</name>
<reference evidence="2" key="1">
    <citation type="submission" date="2021-11" db="EMBL/GenBank/DDBJ databases">
        <title>Description of novel Flavobacterium species.</title>
        <authorList>
            <person name="Saticioglu I.B."/>
            <person name="Ay H."/>
            <person name="Altun S."/>
            <person name="Duman M."/>
        </authorList>
    </citation>
    <scope>NUCLEOTIDE SEQUENCE</scope>
    <source>
        <strain evidence="2">F-65</strain>
    </source>
</reference>
<feature type="transmembrane region" description="Helical" evidence="1">
    <location>
        <begin position="55"/>
        <end position="75"/>
    </location>
</feature>
<keyword evidence="1" id="KW-1133">Transmembrane helix</keyword>